<protein>
    <recommendedName>
        <fullName evidence="2">Cyclic nucleotide-binding domain-containing protein</fullName>
    </recommendedName>
</protein>
<dbReference type="SUPFAM" id="SSF51206">
    <property type="entry name" value="cAMP-binding domain-like"/>
    <property type="match status" value="1"/>
</dbReference>
<name>X1JZB4_9ZZZZ</name>
<sequence length="181" mass="21219">MHLQSLLKHETIPKDGYILKAGQVSKRICFIKRGLLWAYYLKNGSQVASWFMNEGCFVVSITSFYDQEISKEFIQALEETEIEYVTFEELEQAYLADHAFCYIGLKYTQRYLVEWDRRVHALLATSAKERLVWLEANKKELIQRVPAKLLASYVDMSAVHYSKTKSYKNKPKRNTNMRKAS</sequence>
<dbReference type="Gene3D" id="2.60.120.10">
    <property type="entry name" value="Jelly Rolls"/>
    <property type="match status" value="1"/>
</dbReference>
<dbReference type="AlphaFoldDB" id="X1JZB4"/>
<organism evidence="1">
    <name type="scientific">marine sediment metagenome</name>
    <dbReference type="NCBI Taxonomy" id="412755"/>
    <lineage>
        <taxon>unclassified sequences</taxon>
        <taxon>metagenomes</taxon>
        <taxon>ecological metagenomes</taxon>
    </lineage>
</organism>
<accession>X1JZB4</accession>
<dbReference type="EMBL" id="BARU01031521">
    <property type="protein sequence ID" value="GAH75173.1"/>
    <property type="molecule type" value="Genomic_DNA"/>
</dbReference>
<dbReference type="InterPro" id="IPR018490">
    <property type="entry name" value="cNMP-bd_dom_sf"/>
</dbReference>
<evidence type="ECO:0000313" key="1">
    <source>
        <dbReference type="EMBL" id="GAH75173.1"/>
    </source>
</evidence>
<comment type="caution">
    <text evidence="1">The sequence shown here is derived from an EMBL/GenBank/DDBJ whole genome shotgun (WGS) entry which is preliminary data.</text>
</comment>
<gene>
    <name evidence="1" type="ORF">S03H2_49845</name>
</gene>
<proteinExistence type="predicted"/>
<reference evidence="1" key="1">
    <citation type="journal article" date="2014" name="Front. Microbiol.">
        <title>High frequency of phylogenetically diverse reductive dehalogenase-homologous genes in deep subseafloor sedimentary metagenomes.</title>
        <authorList>
            <person name="Kawai M."/>
            <person name="Futagami T."/>
            <person name="Toyoda A."/>
            <person name="Takaki Y."/>
            <person name="Nishi S."/>
            <person name="Hori S."/>
            <person name="Arai W."/>
            <person name="Tsubouchi T."/>
            <person name="Morono Y."/>
            <person name="Uchiyama I."/>
            <person name="Ito T."/>
            <person name="Fujiyama A."/>
            <person name="Inagaki F."/>
            <person name="Takami H."/>
        </authorList>
    </citation>
    <scope>NUCLEOTIDE SEQUENCE</scope>
    <source>
        <strain evidence="1">Expedition CK06-06</strain>
    </source>
</reference>
<dbReference type="InterPro" id="IPR014710">
    <property type="entry name" value="RmlC-like_jellyroll"/>
</dbReference>
<evidence type="ECO:0008006" key="2">
    <source>
        <dbReference type="Google" id="ProtNLM"/>
    </source>
</evidence>